<keyword evidence="4" id="KW-1185">Reference proteome</keyword>
<dbReference type="FunCoup" id="A0A2K1J2Y6">
    <property type="interactions" value="1232"/>
</dbReference>
<dbReference type="AlphaFoldDB" id="A0A2K1J2Y6"/>
<dbReference type="Gramene" id="Pp3c17_6820V3.4">
    <property type="protein sequence ID" value="Pp3c17_6820V3.4"/>
    <property type="gene ID" value="Pp3c17_6820"/>
</dbReference>
<feature type="compositionally biased region" description="Polar residues" evidence="1">
    <location>
        <begin position="228"/>
        <end position="237"/>
    </location>
</feature>
<reference evidence="2 4" key="1">
    <citation type="journal article" date="2008" name="Science">
        <title>The Physcomitrella genome reveals evolutionary insights into the conquest of land by plants.</title>
        <authorList>
            <person name="Rensing S."/>
            <person name="Lang D."/>
            <person name="Zimmer A."/>
            <person name="Terry A."/>
            <person name="Salamov A."/>
            <person name="Shapiro H."/>
            <person name="Nishiyama T."/>
            <person name="Perroud P.-F."/>
            <person name="Lindquist E."/>
            <person name="Kamisugi Y."/>
            <person name="Tanahashi T."/>
            <person name="Sakakibara K."/>
            <person name="Fujita T."/>
            <person name="Oishi K."/>
            <person name="Shin-I T."/>
            <person name="Kuroki Y."/>
            <person name="Toyoda A."/>
            <person name="Suzuki Y."/>
            <person name="Hashimoto A."/>
            <person name="Yamaguchi K."/>
            <person name="Sugano A."/>
            <person name="Kohara Y."/>
            <person name="Fujiyama A."/>
            <person name="Anterola A."/>
            <person name="Aoki S."/>
            <person name="Ashton N."/>
            <person name="Barbazuk W.B."/>
            <person name="Barker E."/>
            <person name="Bennetzen J."/>
            <person name="Bezanilla M."/>
            <person name="Blankenship R."/>
            <person name="Cho S.H."/>
            <person name="Dutcher S."/>
            <person name="Estelle M."/>
            <person name="Fawcett J.A."/>
            <person name="Gundlach H."/>
            <person name="Hanada K."/>
            <person name="Heyl A."/>
            <person name="Hicks K.A."/>
            <person name="Hugh J."/>
            <person name="Lohr M."/>
            <person name="Mayer K."/>
            <person name="Melkozernov A."/>
            <person name="Murata T."/>
            <person name="Nelson D."/>
            <person name="Pils B."/>
            <person name="Prigge M."/>
            <person name="Reiss B."/>
            <person name="Renner T."/>
            <person name="Rombauts S."/>
            <person name="Rushton P."/>
            <person name="Sanderfoot A."/>
            <person name="Schween G."/>
            <person name="Shiu S.-H."/>
            <person name="Stueber K."/>
            <person name="Theodoulou F.L."/>
            <person name="Tu H."/>
            <person name="Van de Peer Y."/>
            <person name="Verrier P.J."/>
            <person name="Waters E."/>
            <person name="Wood A."/>
            <person name="Yang L."/>
            <person name="Cove D."/>
            <person name="Cuming A."/>
            <person name="Hasebe M."/>
            <person name="Lucas S."/>
            <person name="Mishler D.B."/>
            <person name="Reski R."/>
            <person name="Grigoriev I."/>
            <person name="Quatrano R.S."/>
            <person name="Boore J.L."/>
        </authorList>
    </citation>
    <scope>NUCLEOTIDE SEQUENCE [LARGE SCALE GENOMIC DNA]</scope>
    <source>
        <strain evidence="3 4">cv. Gransden 2004</strain>
    </source>
</reference>
<dbReference type="PANTHER" id="PTHR31343">
    <property type="entry name" value="T15D22.8"/>
    <property type="match status" value="1"/>
</dbReference>
<protein>
    <submittedName>
        <fullName evidence="2 3">Uncharacterized protein</fullName>
    </submittedName>
</protein>
<evidence type="ECO:0000313" key="3">
    <source>
        <dbReference type="EnsemblPlants" id="Pp3c17_6820V3.1"/>
    </source>
</evidence>
<dbReference type="Pfam" id="PF05623">
    <property type="entry name" value="DUF789"/>
    <property type="match status" value="1"/>
</dbReference>
<feature type="compositionally biased region" description="Polar residues" evidence="1">
    <location>
        <begin position="195"/>
        <end position="210"/>
    </location>
</feature>
<reference evidence="3" key="3">
    <citation type="submission" date="2020-12" db="UniProtKB">
        <authorList>
            <consortium name="EnsemblPlants"/>
        </authorList>
    </citation>
    <scope>IDENTIFICATION</scope>
</reference>
<dbReference type="EMBL" id="ABEU02000017">
    <property type="protein sequence ID" value="PNR35892.1"/>
    <property type="molecule type" value="Genomic_DNA"/>
</dbReference>
<proteinExistence type="predicted"/>
<dbReference type="PaxDb" id="3218-PP1S26_3V6.1"/>
<evidence type="ECO:0000313" key="2">
    <source>
        <dbReference type="EMBL" id="PNR35892.1"/>
    </source>
</evidence>
<gene>
    <name evidence="3" type="primary">LOC112294430</name>
    <name evidence="2" type="ORF">PHYPA_021742</name>
</gene>
<dbReference type="PANTHER" id="PTHR31343:SF42">
    <property type="entry name" value="T15D22.8"/>
    <property type="match status" value="1"/>
</dbReference>
<feature type="compositionally biased region" description="Polar residues" evidence="1">
    <location>
        <begin position="1"/>
        <end position="11"/>
    </location>
</feature>
<reference evidence="2 4" key="2">
    <citation type="journal article" date="2018" name="Plant J.">
        <title>The Physcomitrella patens chromosome-scale assembly reveals moss genome structure and evolution.</title>
        <authorList>
            <person name="Lang D."/>
            <person name="Ullrich K.K."/>
            <person name="Murat F."/>
            <person name="Fuchs J."/>
            <person name="Jenkins J."/>
            <person name="Haas F.B."/>
            <person name="Piednoel M."/>
            <person name="Gundlach H."/>
            <person name="Van Bel M."/>
            <person name="Meyberg R."/>
            <person name="Vives C."/>
            <person name="Morata J."/>
            <person name="Symeonidi A."/>
            <person name="Hiss M."/>
            <person name="Muchero W."/>
            <person name="Kamisugi Y."/>
            <person name="Saleh O."/>
            <person name="Blanc G."/>
            <person name="Decker E.L."/>
            <person name="van Gessel N."/>
            <person name="Grimwood J."/>
            <person name="Hayes R.D."/>
            <person name="Graham S.W."/>
            <person name="Gunter L.E."/>
            <person name="McDaniel S.F."/>
            <person name="Hoernstein S.N.W."/>
            <person name="Larsson A."/>
            <person name="Li F.W."/>
            <person name="Perroud P.F."/>
            <person name="Phillips J."/>
            <person name="Ranjan P."/>
            <person name="Rokshar D.S."/>
            <person name="Rothfels C.J."/>
            <person name="Schneider L."/>
            <person name="Shu S."/>
            <person name="Stevenson D.W."/>
            <person name="Thummler F."/>
            <person name="Tillich M."/>
            <person name="Villarreal Aguilar J.C."/>
            <person name="Widiez T."/>
            <person name="Wong G.K."/>
            <person name="Wymore A."/>
            <person name="Zhang Y."/>
            <person name="Zimmer A.D."/>
            <person name="Quatrano R.S."/>
            <person name="Mayer K.F.X."/>
            <person name="Goodstein D."/>
            <person name="Casacuberta J.M."/>
            <person name="Vandepoele K."/>
            <person name="Reski R."/>
            <person name="Cuming A.C."/>
            <person name="Tuskan G.A."/>
            <person name="Maumus F."/>
            <person name="Salse J."/>
            <person name="Schmutz J."/>
            <person name="Rensing S.A."/>
        </authorList>
    </citation>
    <scope>NUCLEOTIDE SEQUENCE [LARGE SCALE GENOMIC DNA]</scope>
    <source>
        <strain evidence="3 4">cv. Gransden 2004</strain>
    </source>
</reference>
<accession>A0A2K1J2Y6</accession>
<name>A0A2K1J2Y6_PHYPA</name>
<feature type="region of interest" description="Disordered" evidence="1">
    <location>
        <begin position="1"/>
        <end position="34"/>
    </location>
</feature>
<sequence length="416" mass="46287">MVGPASQNVTSGAGLHQDDYHGEKHGWSTQPRAAVQCGSYSRTLQTKHYSGGDSGKRVNHRVTKGADHRVGGGPDMNARINLPSSVSSSGHFSCPSNIDRFLEVTTPRVKTQNLPKSYVRDSSQKRCLNPEKTAYFNLRDLWDSFDEWSAYGAGVPLVLNGDESVVQYYVPYLSALQLYKLAPRQSGFRNRGSDSDTGSEASSDGENDSFSLGYKGAESPPSSLRGPSGNSIRLNYSRSESDEDVEVWSYFETISPYSRVPLVDKIADLSRDFEPDKNPLRTLQSFDLLPNSWLSVAWYPIYRIPTGPTLRDLDACFLTFHPLSTPLKATGDASMRSPRREGVCVAQNVPPLEPLPLRAFGLASYKLRGAVWSSSSERRQVAMLQRKADDHLKDLRVQHLHSDFNYFTSHSTPTRR</sequence>
<feature type="region of interest" description="Disordered" evidence="1">
    <location>
        <begin position="187"/>
        <end position="237"/>
    </location>
</feature>
<dbReference type="InterPro" id="IPR008507">
    <property type="entry name" value="DUF789"/>
</dbReference>
<dbReference type="OrthoDB" id="1896065at2759"/>
<feature type="compositionally biased region" description="Basic and acidic residues" evidence="1">
    <location>
        <begin position="16"/>
        <end position="26"/>
    </location>
</feature>
<evidence type="ECO:0000313" key="4">
    <source>
        <dbReference type="Proteomes" id="UP000006727"/>
    </source>
</evidence>
<dbReference type="Proteomes" id="UP000006727">
    <property type="component" value="Chromosome 17"/>
</dbReference>
<dbReference type="EnsemblPlants" id="Pp3c17_6820V3.1">
    <property type="protein sequence ID" value="Pp3c17_6820V3.1"/>
    <property type="gene ID" value="Pp3c17_6820"/>
</dbReference>
<dbReference type="RefSeq" id="XP_024400595.1">
    <property type="nucleotide sequence ID" value="XM_024544827.2"/>
</dbReference>
<dbReference type="KEGG" id="ppp:112294430"/>
<organism evidence="2">
    <name type="scientific">Physcomitrium patens</name>
    <name type="common">Spreading-leaved earth moss</name>
    <name type="synonym">Physcomitrella patens</name>
    <dbReference type="NCBI Taxonomy" id="3218"/>
    <lineage>
        <taxon>Eukaryota</taxon>
        <taxon>Viridiplantae</taxon>
        <taxon>Streptophyta</taxon>
        <taxon>Embryophyta</taxon>
        <taxon>Bryophyta</taxon>
        <taxon>Bryophytina</taxon>
        <taxon>Bryopsida</taxon>
        <taxon>Funariidae</taxon>
        <taxon>Funariales</taxon>
        <taxon>Funariaceae</taxon>
        <taxon>Physcomitrium</taxon>
    </lineage>
</organism>
<dbReference type="GeneID" id="112294430"/>
<dbReference type="Gramene" id="Pp3c17_6820V3.1">
    <property type="protein sequence ID" value="Pp3c17_6820V3.1"/>
    <property type="gene ID" value="Pp3c17_6820"/>
</dbReference>
<dbReference type="EnsemblPlants" id="Pp3c17_6820V3.4">
    <property type="protein sequence ID" value="Pp3c17_6820V3.4"/>
    <property type="gene ID" value="Pp3c17_6820"/>
</dbReference>
<evidence type="ECO:0000256" key="1">
    <source>
        <dbReference type="SAM" id="MobiDB-lite"/>
    </source>
</evidence>